<dbReference type="InterPro" id="IPR036188">
    <property type="entry name" value="FAD/NAD-bd_sf"/>
</dbReference>
<dbReference type="GO" id="GO:0004791">
    <property type="term" value="F:thioredoxin-disulfide reductase (NADPH) activity"/>
    <property type="evidence" value="ECO:0007669"/>
    <property type="project" value="UniProtKB-UniRule"/>
</dbReference>
<evidence type="ECO:0000313" key="9">
    <source>
        <dbReference type="EMBL" id="HGE74589.1"/>
    </source>
</evidence>
<dbReference type="InterPro" id="IPR008255">
    <property type="entry name" value="Pyr_nucl-diS_OxRdtase_2_AS"/>
</dbReference>
<sequence length="315" mass="34239">MPLFNLSNVSKPKTLDYDVAIIGAGPGGLATAVYAGRARLKTIVFEKATEGGQILLTDTVEDYPGFTSISGNDLAENFLNHAKAFGASFADEEIVEVDFKSDPKRIKSDLGNEYTAKVVVIATGSNPKRLGVPGESEFMNKGVSYCAVCDGSFFKDKKVVVVGGGDSAIEEGLYLTKITNDVTLIHRRDKLRAQKIAQDRAFKSKMKFIWNTEVTEIGGSKNVEYVNVKDLKSGEVKKVPTEGVFIYVGLSPNTEIFKGSIEMDENGFIITNSKMETNIKGVYTVGDVRNTPLRQIVTAASDGAIAVIDMVKYFE</sequence>
<evidence type="ECO:0000256" key="2">
    <source>
        <dbReference type="ARBA" id="ARBA00022827"/>
    </source>
</evidence>
<dbReference type="PROSITE" id="PS00573">
    <property type="entry name" value="PYRIDINE_REDOX_2"/>
    <property type="match status" value="1"/>
</dbReference>
<name>A0A7V3RDC7_9BACT</name>
<proteinExistence type="inferred from homology"/>
<keyword evidence="4" id="KW-1015">Disulfide bond</keyword>
<evidence type="ECO:0000259" key="8">
    <source>
        <dbReference type="Pfam" id="PF07992"/>
    </source>
</evidence>
<dbReference type="EMBL" id="DTPE01000018">
    <property type="protein sequence ID" value="HGE74589.1"/>
    <property type="molecule type" value="Genomic_DNA"/>
</dbReference>
<reference evidence="9" key="1">
    <citation type="journal article" date="2020" name="mSystems">
        <title>Genome- and Community-Level Interaction Insights into Carbon Utilization and Element Cycling Functions of Hydrothermarchaeota in Hydrothermal Sediment.</title>
        <authorList>
            <person name="Zhou Z."/>
            <person name="Liu Y."/>
            <person name="Xu W."/>
            <person name="Pan J."/>
            <person name="Luo Z.H."/>
            <person name="Li M."/>
        </authorList>
    </citation>
    <scope>NUCLEOTIDE SEQUENCE [LARGE SCALE GENOMIC DNA]</scope>
    <source>
        <strain evidence="9">SpSt-966</strain>
    </source>
</reference>
<keyword evidence="3 6" id="KW-0560">Oxidoreductase</keyword>
<dbReference type="PRINTS" id="PR00469">
    <property type="entry name" value="PNDRDTASEII"/>
</dbReference>
<evidence type="ECO:0000256" key="1">
    <source>
        <dbReference type="ARBA" id="ARBA00022630"/>
    </source>
</evidence>
<feature type="domain" description="FAD/NAD(P)-binding" evidence="8">
    <location>
        <begin position="17"/>
        <end position="303"/>
    </location>
</feature>
<keyword evidence="5 6" id="KW-0676">Redox-active center</keyword>
<keyword evidence="2 6" id="KW-0274">FAD</keyword>
<evidence type="ECO:0000256" key="7">
    <source>
        <dbReference type="RuleBase" id="RU003881"/>
    </source>
</evidence>
<dbReference type="InterPro" id="IPR023753">
    <property type="entry name" value="FAD/NAD-binding_dom"/>
</dbReference>
<dbReference type="PRINTS" id="PR00368">
    <property type="entry name" value="FADPNR"/>
</dbReference>
<keyword evidence="7" id="KW-0521">NADP</keyword>
<evidence type="ECO:0000256" key="3">
    <source>
        <dbReference type="ARBA" id="ARBA00023002"/>
    </source>
</evidence>
<dbReference type="Pfam" id="PF07992">
    <property type="entry name" value="Pyr_redox_2"/>
    <property type="match status" value="1"/>
</dbReference>
<dbReference type="EC" id="1.8.1.9" evidence="6"/>
<evidence type="ECO:0000256" key="6">
    <source>
        <dbReference type="RuleBase" id="RU003880"/>
    </source>
</evidence>
<dbReference type="GO" id="GO:0019430">
    <property type="term" value="P:removal of superoxide radicals"/>
    <property type="evidence" value="ECO:0007669"/>
    <property type="project" value="UniProtKB-UniRule"/>
</dbReference>
<dbReference type="Gene3D" id="3.50.50.60">
    <property type="entry name" value="FAD/NAD(P)-binding domain"/>
    <property type="match status" value="2"/>
</dbReference>
<dbReference type="PANTHER" id="PTHR48105">
    <property type="entry name" value="THIOREDOXIN REDUCTASE 1-RELATED-RELATED"/>
    <property type="match status" value="1"/>
</dbReference>
<dbReference type="NCBIfam" id="TIGR01292">
    <property type="entry name" value="TRX_reduct"/>
    <property type="match status" value="1"/>
</dbReference>
<protein>
    <recommendedName>
        <fullName evidence="6">Thioredoxin reductase</fullName>
        <ecNumber evidence="6">1.8.1.9</ecNumber>
    </recommendedName>
</protein>
<comment type="similarity">
    <text evidence="6">Belongs to the class-II pyridine nucleotide-disulfide oxidoreductase family.</text>
</comment>
<dbReference type="AlphaFoldDB" id="A0A7V3RDC7"/>
<comment type="caution">
    <text evidence="9">The sequence shown here is derived from an EMBL/GenBank/DDBJ whole genome shotgun (WGS) entry which is preliminary data.</text>
</comment>
<comment type="cofactor">
    <cofactor evidence="7">
        <name>FAD</name>
        <dbReference type="ChEBI" id="CHEBI:57692"/>
    </cofactor>
    <text evidence="7">Binds 1 FAD per subunit.</text>
</comment>
<comment type="subunit">
    <text evidence="6">Homodimer.</text>
</comment>
<dbReference type="SUPFAM" id="SSF51905">
    <property type="entry name" value="FAD/NAD(P)-binding domain"/>
    <property type="match status" value="1"/>
</dbReference>
<comment type="catalytic activity">
    <reaction evidence="6">
        <text>[thioredoxin]-dithiol + NADP(+) = [thioredoxin]-disulfide + NADPH + H(+)</text>
        <dbReference type="Rhea" id="RHEA:20345"/>
        <dbReference type="Rhea" id="RHEA-COMP:10698"/>
        <dbReference type="Rhea" id="RHEA-COMP:10700"/>
        <dbReference type="ChEBI" id="CHEBI:15378"/>
        <dbReference type="ChEBI" id="CHEBI:29950"/>
        <dbReference type="ChEBI" id="CHEBI:50058"/>
        <dbReference type="ChEBI" id="CHEBI:57783"/>
        <dbReference type="ChEBI" id="CHEBI:58349"/>
        <dbReference type="EC" id="1.8.1.9"/>
    </reaction>
</comment>
<gene>
    <name evidence="9" type="primary">trxB</name>
    <name evidence="9" type="ORF">ENX73_00485</name>
</gene>
<evidence type="ECO:0000256" key="4">
    <source>
        <dbReference type="ARBA" id="ARBA00023157"/>
    </source>
</evidence>
<dbReference type="GO" id="GO:0005737">
    <property type="term" value="C:cytoplasm"/>
    <property type="evidence" value="ECO:0007669"/>
    <property type="project" value="InterPro"/>
</dbReference>
<keyword evidence="1 6" id="KW-0285">Flavoprotein</keyword>
<dbReference type="InterPro" id="IPR005982">
    <property type="entry name" value="Thioredox_Rdtase"/>
</dbReference>
<accession>A0A7V3RDC7</accession>
<dbReference type="InterPro" id="IPR050097">
    <property type="entry name" value="Ferredoxin-NADP_redctase_2"/>
</dbReference>
<evidence type="ECO:0000256" key="5">
    <source>
        <dbReference type="ARBA" id="ARBA00023284"/>
    </source>
</evidence>
<organism evidence="9">
    <name type="scientific">Mesoaciditoga lauensis</name>
    <dbReference type="NCBI Taxonomy" id="1495039"/>
    <lineage>
        <taxon>Bacteria</taxon>
        <taxon>Thermotogati</taxon>
        <taxon>Thermotogota</taxon>
        <taxon>Thermotogae</taxon>
        <taxon>Mesoaciditogales</taxon>
        <taxon>Mesoaciditogaceae</taxon>
        <taxon>Mesoaciditoga</taxon>
    </lineage>
</organism>